<feature type="transmembrane region" description="Helical" evidence="8">
    <location>
        <begin position="274"/>
        <end position="291"/>
    </location>
</feature>
<evidence type="ECO:0000256" key="8">
    <source>
        <dbReference type="SAM" id="Phobius"/>
    </source>
</evidence>
<evidence type="ECO:0000256" key="1">
    <source>
        <dbReference type="ARBA" id="ARBA00004651"/>
    </source>
</evidence>
<feature type="transmembrane region" description="Helical" evidence="8">
    <location>
        <begin position="135"/>
        <end position="154"/>
    </location>
</feature>
<evidence type="ECO:0000313" key="11">
    <source>
        <dbReference type="Proteomes" id="UP001056383"/>
    </source>
</evidence>
<keyword evidence="7" id="KW-0046">Antibiotic resistance</keyword>
<dbReference type="SUPFAM" id="SSF103473">
    <property type="entry name" value="MFS general substrate transporter"/>
    <property type="match status" value="1"/>
</dbReference>
<keyword evidence="2" id="KW-0813">Transport</keyword>
<dbReference type="PRINTS" id="PR01036">
    <property type="entry name" value="TCRTETB"/>
</dbReference>
<keyword evidence="11" id="KW-1185">Reference proteome</keyword>
<dbReference type="EMBL" id="CP095474">
    <property type="protein sequence ID" value="URN16633.1"/>
    <property type="molecule type" value="Genomic_DNA"/>
</dbReference>
<dbReference type="PANTHER" id="PTHR42718">
    <property type="entry name" value="MAJOR FACILITATOR SUPERFAMILY MULTIDRUG TRANSPORTER MFSC"/>
    <property type="match status" value="1"/>
</dbReference>
<feature type="transmembrane region" description="Helical" evidence="8">
    <location>
        <begin position="74"/>
        <end position="99"/>
    </location>
</feature>
<accession>A0ABY4TEG1</accession>
<sequence>MSTAAPVIQDDLGASVTELQLIVNVFVVALSTGMVTAGRLADGHGRRKVLYAGAAVFGVASLFAGLAGTAEWLILFRFLQGAACAVLYTSTGALVSAIFPPHERGKAIGCLYGVNGLGLALGPVLGGVLVGSVGWAWIFWLNVPLVVIALAVCVPTVPESYGERMTGGMDWPGLALLFVSVPSVVLALTLGHVWGWSSPGILALLAVGVAGLAGFRAVELRAADPLIRLQLFTRRNFLGAVTADFALAFFYCVALFLVPLYLHAVRGFDGHTTGLLLLPCTAAVALLSPFVGRLVDRGGPRRMLCLGFVALALSAAMLARLTPATDVPVLVAALVALGIGWALVLGPATVAALSAVPGHLAGTAVGASWTCHNLGGALGLAAGMEVYRLAAGSALDDRLAGHGAASGAWTAEVVENPPQAPALLERHAGLTPQEAVDVFRAAFTSGSQAAMWLLLAVALAALAVIALWLRPAPAESAPAREAEEAAAVPRRP</sequence>
<keyword evidence="5 8" id="KW-1133">Transmembrane helix</keyword>
<dbReference type="Gene3D" id="1.20.1250.20">
    <property type="entry name" value="MFS general substrate transporter like domains"/>
    <property type="match status" value="1"/>
</dbReference>
<dbReference type="Gene3D" id="1.20.1720.10">
    <property type="entry name" value="Multidrug resistance protein D"/>
    <property type="match status" value="1"/>
</dbReference>
<evidence type="ECO:0000256" key="7">
    <source>
        <dbReference type="ARBA" id="ARBA00023251"/>
    </source>
</evidence>
<feature type="domain" description="Major facilitator superfamily (MFS) profile" evidence="9">
    <location>
        <begin position="1"/>
        <end position="474"/>
    </location>
</feature>
<name>A0ABY4TEG1_9ACTN</name>
<dbReference type="CDD" id="cd17321">
    <property type="entry name" value="MFS_MMR_MDR_like"/>
    <property type="match status" value="1"/>
</dbReference>
<feature type="transmembrane region" description="Helical" evidence="8">
    <location>
        <begin position="200"/>
        <end position="218"/>
    </location>
</feature>
<feature type="transmembrane region" description="Helical" evidence="8">
    <location>
        <begin position="449"/>
        <end position="469"/>
    </location>
</feature>
<evidence type="ECO:0000256" key="5">
    <source>
        <dbReference type="ARBA" id="ARBA00022989"/>
    </source>
</evidence>
<comment type="subcellular location">
    <subcellularLocation>
        <location evidence="1">Cell membrane</location>
        <topology evidence="1">Multi-pass membrane protein</topology>
    </subcellularLocation>
</comment>
<evidence type="ECO:0000256" key="6">
    <source>
        <dbReference type="ARBA" id="ARBA00023136"/>
    </source>
</evidence>
<feature type="transmembrane region" description="Helical" evidence="8">
    <location>
        <begin position="174"/>
        <end position="194"/>
    </location>
</feature>
<reference evidence="10" key="1">
    <citation type="submission" date="2022-04" db="EMBL/GenBank/DDBJ databases">
        <title>Systematic whole-genome sequencing reveals an unexpected diversity among actinomycetoma pathogens and provides insights into their antibacterial susceptibilities.</title>
        <authorList>
            <person name="Watson A.K."/>
            <person name="Kepplinger B."/>
            <person name="Bakhiet S.M."/>
            <person name="Mhmoud N.A."/>
            <person name="Chapman J."/>
            <person name="Allenby N."/>
            <person name="Mickiewicz K."/>
            <person name="Goodfellow M."/>
            <person name="Fahal A.H."/>
            <person name="Errington J."/>
        </authorList>
    </citation>
    <scope>NUCLEOTIDE SEQUENCE</scope>
    <source>
        <strain evidence="10">SD 504</strain>
    </source>
</reference>
<dbReference type="InterPro" id="IPR011701">
    <property type="entry name" value="MFS"/>
</dbReference>
<evidence type="ECO:0000313" key="10">
    <source>
        <dbReference type="EMBL" id="URN16633.1"/>
    </source>
</evidence>
<dbReference type="PROSITE" id="PS50850">
    <property type="entry name" value="MFS"/>
    <property type="match status" value="1"/>
</dbReference>
<keyword evidence="4 8" id="KW-0812">Transmembrane</keyword>
<dbReference type="Pfam" id="PF07690">
    <property type="entry name" value="MFS_1"/>
    <property type="match status" value="1"/>
</dbReference>
<feature type="transmembrane region" description="Helical" evidence="8">
    <location>
        <begin position="49"/>
        <end position="68"/>
    </location>
</feature>
<keyword evidence="6 8" id="KW-0472">Membrane</keyword>
<feature type="transmembrane region" description="Helical" evidence="8">
    <location>
        <begin position="303"/>
        <end position="321"/>
    </location>
</feature>
<feature type="transmembrane region" description="Helical" evidence="8">
    <location>
        <begin position="238"/>
        <end position="262"/>
    </location>
</feature>
<evidence type="ECO:0000259" key="9">
    <source>
        <dbReference type="PROSITE" id="PS50850"/>
    </source>
</evidence>
<proteinExistence type="predicted"/>
<evidence type="ECO:0000256" key="3">
    <source>
        <dbReference type="ARBA" id="ARBA00022475"/>
    </source>
</evidence>
<gene>
    <name evidence="10" type="ORF">MW084_12565</name>
</gene>
<dbReference type="Proteomes" id="UP001056383">
    <property type="component" value="Chromosome"/>
</dbReference>
<dbReference type="PANTHER" id="PTHR42718:SF46">
    <property type="entry name" value="BLR6921 PROTEIN"/>
    <property type="match status" value="1"/>
</dbReference>
<evidence type="ECO:0000256" key="2">
    <source>
        <dbReference type="ARBA" id="ARBA00022448"/>
    </source>
</evidence>
<dbReference type="InterPro" id="IPR036259">
    <property type="entry name" value="MFS_trans_sf"/>
</dbReference>
<keyword evidence="3" id="KW-1003">Cell membrane</keyword>
<evidence type="ECO:0000256" key="4">
    <source>
        <dbReference type="ARBA" id="ARBA00022692"/>
    </source>
</evidence>
<feature type="transmembrane region" description="Helical" evidence="8">
    <location>
        <begin position="19"/>
        <end position="37"/>
    </location>
</feature>
<protein>
    <submittedName>
        <fullName evidence="10">MFS transporter</fullName>
    </submittedName>
</protein>
<organism evidence="10 11">
    <name type="scientific">Streptomyces sudanensis</name>
    <dbReference type="NCBI Taxonomy" id="436397"/>
    <lineage>
        <taxon>Bacteria</taxon>
        <taxon>Bacillati</taxon>
        <taxon>Actinomycetota</taxon>
        <taxon>Actinomycetes</taxon>
        <taxon>Kitasatosporales</taxon>
        <taxon>Streptomycetaceae</taxon>
        <taxon>Streptomyces</taxon>
    </lineage>
</organism>
<feature type="transmembrane region" description="Helical" evidence="8">
    <location>
        <begin position="111"/>
        <end position="129"/>
    </location>
</feature>
<feature type="transmembrane region" description="Helical" evidence="8">
    <location>
        <begin position="327"/>
        <end position="345"/>
    </location>
</feature>
<dbReference type="InterPro" id="IPR020846">
    <property type="entry name" value="MFS_dom"/>
</dbReference>